<evidence type="ECO:0000256" key="2">
    <source>
        <dbReference type="ARBA" id="ARBA00022617"/>
    </source>
</evidence>
<dbReference type="InterPro" id="IPR001128">
    <property type="entry name" value="Cyt_P450"/>
</dbReference>
<evidence type="ECO:0000256" key="6">
    <source>
        <dbReference type="ARBA" id="ARBA00023033"/>
    </source>
</evidence>
<dbReference type="eggNOG" id="COG2124">
    <property type="taxonomic scope" value="Bacteria"/>
</dbReference>
<dbReference type="PRINTS" id="PR00385">
    <property type="entry name" value="P450"/>
</dbReference>
<organism evidence="8 9">
    <name type="scientific">Roseiflexus castenholzii (strain DSM 13941 / HLO8)</name>
    <dbReference type="NCBI Taxonomy" id="383372"/>
    <lineage>
        <taxon>Bacteria</taxon>
        <taxon>Bacillati</taxon>
        <taxon>Chloroflexota</taxon>
        <taxon>Chloroflexia</taxon>
        <taxon>Chloroflexales</taxon>
        <taxon>Roseiflexineae</taxon>
        <taxon>Roseiflexaceae</taxon>
        <taxon>Roseiflexus</taxon>
    </lineage>
</organism>
<dbReference type="PRINTS" id="PR00359">
    <property type="entry name" value="BP450"/>
</dbReference>
<dbReference type="OrthoDB" id="9801155at2"/>
<dbReference type="HOGENOM" id="CLU_033716_0_2_0"/>
<keyword evidence="2 7" id="KW-0349">Heme</keyword>
<dbReference type="InterPro" id="IPR002397">
    <property type="entry name" value="Cyt_P450_B"/>
</dbReference>
<dbReference type="GO" id="GO:0004497">
    <property type="term" value="F:monooxygenase activity"/>
    <property type="evidence" value="ECO:0007669"/>
    <property type="project" value="UniProtKB-KW"/>
</dbReference>
<keyword evidence="6 7" id="KW-0503">Monooxygenase</keyword>
<evidence type="ECO:0000256" key="4">
    <source>
        <dbReference type="ARBA" id="ARBA00023002"/>
    </source>
</evidence>
<dbReference type="GO" id="GO:0020037">
    <property type="term" value="F:heme binding"/>
    <property type="evidence" value="ECO:0007669"/>
    <property type="project" value="InterPro"/>
</dbReference>
<dbReference type="KEGG" id="rca:Rcas_4449"/>
<evidence type="ECO:0000256" key="1">
    <source>
        <dbReference type="ARBA" id="ARBA00010617"/>
    </source>
</evidence>
<gene>
    <name evidence="8" type="ordered locus">Rcas_4449</name>
</gene>
<dbReference type="PANTHER" id="PTHR46696:SF1">
    <property type="entry name" value="CYTOCHROME P450 YJIB-RELATED"/>
    <property type="match status" value="1"/>
</dbReference>
<evidence type="ECO:0000256" key="5">
    <source>
        <dbReference type="ARBA" id="ARBA00023004"/>
    </source>
</evidence>
<evidence type="ECO:0000256" key="3">
    <source>
        <dbReference type="ARBA" id="ARBA00022723"/>
    </source>
</evidence>
<proteinExistence type="inferred from homology"/>
<comment type="similarity">
    <text evidence="1 7">Belongs to the cytochrome P450 family.</text>
</comment>
<evidence type="ECO:0000313" key="8">
    <source>
        <dbReference type="EMBL" id="ABU60465.1"/>
    </source>
</evidence>
<evidence type="ECO:0000256" key="7">
    <source>
        <dbReference type="RuleBase" id="RU000461"/>
    </source>
</evidence>
<dbReference type="CDD" id="cd20625">
    <property type="entry name" value="CYP164-like"/>
    <property type="match status" value="1"/>
</dbReference>
<dbReference type="RefSeq" id="WP_012122886.1">
    <property type="nucleotide sequence ID" value="NC_009767.1"/>
</dbReference>
<dbReference type="InterPro" id="IPR017972">
    <property type="entry name" value="Cyt_P450_CS"/>
</dbReference>
<dbReference type="FunFam" id="1.10.630.10:FF:000018">
    <property type="entry name" value="Cytochrome P450 monooxygenase"/>
    <property type="match status" value="1"/>
</dbReference>
<dbReference type="Proteomes" id="UP000000263">
    <property type="component" value="Chromosome"/>
</dbReference>
<dbReference type="GO" id="GO:0016705">
    <property type="term" value="F:oxidoreductase activity, acting on paired donors, with incorporation or reduction of molecular oxygen"/>
    <property type="evidence" value="ECO:0007669"/>
    <property type="project" value="InterPro"/>
</dbReference>
<dbReference type="AlphaFoldDB" id="A7NSB9"/>
<keyword evidence="3 7" id="KW-0479">Metal-binding</keyword>
<keyword evidence="9" id="KW-1185">Reference proteome</keyword>
<keyword evidence="5 7" id="KW-0408">Iron</keyword>
<accession>A7NSB9</accession>
<dbReference type="SUPFAM" id="SSF48264">
    <property type="entry name" value="Cytochrome P450"/>
    <property type="match status" value="1"/>
</dbReference>
<dbReference type="EMBL" id="CP000804">
    <property type="protein sequence ID" value="ABU60465.1"/>
    <property type="molecule type" value="Genomic_DNA"/>
</dbReference>
<dbReference type="InterPro" id="IPR036396">
    <property type="entry name" value="Cyt_P450_sf"/>
</dbReference>
<sequence length="401" mass="45349">MHHAPDPLPELWSPAAIENPYPIYDYWRATQPIRWTGGDWQMFRYVDVQFFLRDPRLGADQFQVDPQWLADTGLAPLFEARAKMMLFTDPPDHTRLRTLVHRAFTPRVVESYRPLVQRIVDQLLDVAAARGEIELIGEFAYPLPVTVIAHMLGVPVNMHDQFRRWSDSLAAFIGGTTRPEAEVFPVALKAVIEMTDFFLALVAERRRAPRNDLLSALAQAEDGGDRLSEQELVANSILLLLAGHETTTNLIGNGTLALLRHPDQFALLRDQPELAASAIEELLRYDSPVQMTSRRALTDIEFQGHRIEAGQTVTVFIGSANRDPAQYEDPARLDLTRSDVRHLSFGHGPHYCLGAPLARLEGQVAISTLVRRFPNMRLLDERIAWRDNFALRGLQSLRLAL</sequence>
<reference evidence="8 9" key="1">
    <citation type="submission" date="2007-08" db="EMBL/GenBank/DDBJ databases">
        <title>Complete sequence of Roseiflexus castenholzii DSM 13941.</title>
        <authorList>
            <consortium name="US DOE Joint Genome Institute"/>
            <person name="Copeland A."/>
            <person name="Lucas S."/>
            <person name="Lapidus A."/>
            <person name="Barry K."/>
            <person name="Glavina del Rio T."/>
            <person name="Dalin E."/>
            <person name="Tice H."/>
            <person name="Pitluck S."/>
            <person name="Thompson L.S."/>
            <person name="Brettin T."/>
            <person name="Bruce D."/>
            <person name="Detter J.C."/>
            <person name="Han C."/>
            <person name="Tapia R."/>
            <person name="Schmutz J."/>
            <person name="Larimer F."/>
            <person name="Land M."/>
            <person name="Hauser L."/>
            <person name="Kyrpides N."/>
            <person name="Mikhailova N."/>
            <person name="Bryant D.A."/>
            <person name="Hanada S."/>
            <person name="Tsukatani Y."/>
            <person name="Richardson P."/>
        </authorList>
    </citation>
    <scope>NUCLEOTIDE SEQUENCE [LARGE SCALE GENOMIC DNA]</scope>
    <source>
        <strain evidence="9">DSM 13941 / HLO8</strain>
    </source>
</reference>
<dbReference type="PROSITE" id="PS00086">
    <property type="entry name" value="CYTOCHROME_P450"/>
    <property type="match status" value="1"/>
</dbReference>
<dbReference type="Pfam" id="PF00067">
    <property type="entry name" value="p450"/>
    <property type="match status" value="1"/>
</dbReference>
<name>A7NSB9_ROSCS</name>
<dbReference type="STRING" id="383372.Rcas_4449"/>
<evidence type="ECO:0000313" key="9">
    <source>
        <dbReference type="Proteomes" id="UP000000263"/>
    </source>
</evidence>
<protein>
    <submittedName>
        <fullName evidence="8">Cytochrome P450</fullName>
    </submittedName>
</protein>
<dbReference type="GO" id="GO:0005506">
    <property type="term" value="F:iron ion binding"/>
    <property type="evidence" value="ECO:0007669"/>
    <property type="project" value="InterPro"/>
</dbReference>
<keyword evidence="4 7" id="KW-0560">Oxidoreductase</keyword>
<dbReference type="PANTHER" id="PTHR46696">
    <property type="entry name" value="P450, PUTATIVE (EUROFUNG)-RELATED"/>
    <property type="match status" value="1"/>
</dbReference>
<dbReference type="Gene3D" id="1.10.630.10">
    <property type="entry name" value="Cytochrome P450"/>
    <property type="match status" value="1"/>
</dbReference>